<name>A0A2N6JW91_FISMU</name>
<dbReference type="InterPro" id="IPR004147">
    <property type="entry name" value="ABC1_dom"/>
</dbReference>
<keyword evidence="4" id="KW-1185">Reference proteome</keyword>
<comment type="caution">
    <text evidence="3">The sequence shown here is derived from an EMBL/GenBank/DDBJ whole genome shotgun (WGS) entry which is preliminary data.</text>
</comment>
<accession>A0A2N6JW91</accession>
<reference evidence="3 4" key="1">
    <citation type="submission" date="2017-08" db="EMBL/GenBank/DDBJ databases">
        <title>Genomes of Fischerella (Mastigocladus) sp. strains.</title>
        <authorList>
            <person name="Miller S.R."/>
        </authorList>
    </citation>
    <scope>NUCLEOTIDE SEQUENCE [LARGE SCALE GENOMIC DNA]</scope>
    <source>
        <strain evidence="3 4">CCMEE 5323</strain>
    </source>
</reference>
<dbReference type="GO" id="GO:0005524">
    <property type="term" value="F:ATP binding"/>
    <property type="evidence" value="ECO:0007669"/>
    <property type="project" value="InterPro"/>
</dbReference>
<dbReference type="PANTHER" id="PTHR10566">
    <property type="entry name" value="CHAPERONE-ACTIVITY OF BC1 COMPLEX CABC1 -RELATED"/>
    <property type="match status" value="1"/>
</dbReference>
<dbReference type="GO" id="GO:0004672">
    <property type="term" value="F:protein kinase activity"/>
    <property type="evidence" value="ECO:0007669"/>
    <property type="project" value="InterPro"/>
</dbReference>
<dbReference type="Proteomes" id="UP000235036">
    <property type="component" value="Unassembled WGS sequence"/>
</dbReference>
<dbReference type="RefSeq" id="WP_016870514.1">
    <property type="nucleotide sequence ID" value="NZ_CAWNVR010000745.1"/>
</dbReference>
<dbReference type="CDD" id="cd05121">
    <property type="entry name" value="ABC1_ADCK3-like"/>
    <property type="match status" value="1"/>
</dbReference>
<dbReference type="SUPFAM" id="SSF56112">
    <property type="entry name" value="Protein kinase-like (PK-like)"/>
    <property type="match status" value="1"/>
</dbReference>
<organism evidence="3 4">
    <name type="scientific">Fischerella muscicola CCMEE 5323</name>
    <dbReference type="NCBI Taxonomy" id="2019572"/>
    <lineage>
        <taxon>Bacteria</taxon>
        <taxon>Bacillati</taxon>
        <taxon>Cyanobacteriota</taxon>
        <taxon>Cyanophyceae</taxon>
        <taxon>Nostocales</taxon>
        <taxon>Hapalosiphonaceae</taxon>
        <taxon>Fischerella</taxon>
    </lineage>
</organism>
<dbReference type="InterPro" id="IPR011009">
    <property type="entry name" value="Kinase-like_dom_sf"/>
</dbReference>
<dbReference type="AlphaFoldDB" id="A0A2N6JW91"/>
<dbReference type="InterPro" id="IPR000719">
    <property type="entry name" value="Prot_kinase_dom"/>
</dbReference>
<evidence type="ECO:0000259" key="2">
    <source>
        <dbReference type="PROSITE" id="PS50011"/>
    </source>
</evidence>
<dbReference type="Gene3D" id="1.10.510.10">
    <property type="entry name" value="Transferase(Phosphotransferase) domain 1"/>
    <property type="match status" value="1"/>
</dbReference>
<evidence type="ECO:0000256" key="1">
    <source>
        <dbReference type="ARBA" id="ARBA00009670"/>
    </source>
</evidence>
<proteinExistence type="inferred from homology"/>
<dbReference type="PROSITE" id="PS50011">
    <property type="entry name" value="PROTEIN_KINASE_DOM"/>
    <property type="match status" value="1"/>
</dbReference>
<dbReference type="InterPro" id="IPR050154">
    <property type="entry name" value="UbiB_kinase"/>
</dbReference>
<dbReference type="EMBL" id="NRQW01000600">
    <property type="protein sequence ID" value="PLZ84333.1"/>
    <property type="molecule type" value="Genomic_DNA"/>
</dbReference>
<dbReference type="PANTHER" id="PTHR10566:SF128">
    <property type="entry name" value="UBIB DOMAIN CONTAINING KINASE"/>
    <property type="match status" value="1"/>
</dbReference>
<evidence type="ECO:0000313" key="3">
    <source>
        <dbReference type="EMBL" id="PLZ84333.1"/>
    </source>
</evidence>
<gene>
    <name evidence="3" type="ORF">CEN44_25295</name>
</gene>
<protein>
    <recommendedName>
        <fullName evidence="2">Protein kinase domain-containing protein</fullName>
    </recommendedName>
</protein>
<dbReference type="Pfam" id="PF03109">
    <property type="entry name" value="ABC1"/>
    <property type="match status" value="1"/>
</dbReference>
<comment type="similarity">
    <text evidence="1">Belongs to the protein kinase superfamily. ADCK protein kinase family.</text>
</comment>
<evidence type="ECO:0000313" key="4">
    <source>
        <dbReference type="Proteomes" id="UP000235036"/>
    </source>
</evidence>
<sequence length="662" mass="75427">MNAKTVSPTSQIDHEVVPENGTKTSIVSLPAAEEMQKPNTALVISKSESEALRYNPQNIAIYYGSRPLKVLRRIITVLTPAIRFALGIWWDSKRGIVVKNDRRRAIQLRQILTRLGPAYIKIGQALSTRPDLVPPAYLEELTQLQDKLPPFPNEIAYQFIQEELGAPPQEIYTELSPEPIAAASLGQVYKGKLSTGEEVAVKVQRPDLRERITIDLYILRRLAGWAQKNFKRIRSDLVGILDELGDRIFEEMDYIHEGENAERFYQLYGHIKDVYVPKIYWEYTNRRVLTMEWIEGTKLTNTQEIKAEGIDARYLIEVGVQCSLRQLLEHGFFHADPHPGNLLATRDGKLAYLDFGMMSEIKPPQRYGLIEAIVHVVNRDFEGLANDYVKLDFLSPDTDLTPIIPAFARVFADAQGASVAELNIKSITDQLSELMYEYPFRVPPYYALIIRSLVTLEGIAIHIDPNFKVLSEAYPYVAKRLLTDPSPELRASLRDLLFKEGRFRWNRLENLLRNARNNQDYDFNLVLNQGVDFLSSERGSFIRDRLIDELIKSAEALSKNVLHNFTYLLRERVGVTAINETPAATDEQQQTLEHIKRILNILRETRGFDPAQLAPQVVQIALNPGVQRLGQQIAGQLLQKAAARLIRELLVVEEGDRSFEVS</sequence>
<feature type="domain" description="Protein kinase" evidence="2">
    <location>
        <begin position="174"/>
        <end position="503"/>
    </location>
</feature>